<evidence type="ECO:0000256" key="4">
    <source>
        <dbReference type="ARBA" id="ARBA00023033"/>
    </source>
</evidence>
<feature type="domain" description="FAD-binding" evidence="5">
    <location>
        <begin position="233"/>
        <end position="274"/>
    </location>
</feature>
<keyword evidence="3" id="KW-0560">Oxidoreductase</keyword>
<dbReference type="PANTHER" id="PTHR46972">
    <property type="entry name" value="MONOOXYGENASE ASQM-RELATED"/>
    <property type="match status" value="1"/>
</dbReference>
<name>A0A2G8S965_9APHY</name>
<keyword evidence="1" id="KW-0285">Flavoprotein</keyword>
<dbReference type="InterPro" id="IPR002938">
    <property type="entry name" value="FAD-bd"/>
</dbReference>
<dbReference type="PANTHER" id="PTHR46972:SF1">
    <property type="entry name" value="FAD DEPENDENT OXIDOREDUCTASE DOMAIN-CONTAINING PROTEIN"/>
    <property type="match status" value="1"/>
</dbReference>
<evidence type="ECO:0000256" key="1">
    <source>
        <dbReference type="ARBA" id="ARBA00022630"/>
    </source>
</evidence>
<keyword evidence="4" id="KW-0503">Monooxygenase</keyword>
<dbReference type="STRING" id="1077348.A0A2G8S965"/>
<keyword evidence="7" id="KW-1185">Reference proteome</keyword>
<evidence type="ECO:0000259" key="5">
    <source>
        <dbReference type="Pfam" id="PF01494"/>
    </source>
</evidence>
<sequence length="335" mass="35739">MPRIAIIGGGPGGLTLLLTPHKRGIPATLYEREASFSTHRHLGGTLDLGYYHRFYDTQKLLVAFSGGPSEDPRDVRPEIDRTVLRKIMLDAVPPESIKWGHDLTSIRPLGGGGAHELTFANGFTTVSDILVGADGAHSRVRPLLSPAQPIYHGVTGAEISLAPETTKLPELAETVANVGSGSMWAGDAQGFLGAQVNGDGRIRTYAWFRAGEDWKLPEDPDAGRAALLESWVHVDGVTILGHAAHLMSPFAGAGANLAMLDALELGILLKESIAAGKSAEEREAGIKAWEEARMSEGRRVGAIAARNIEVSFSAKGPLAMIDGMKDMSPELRRMA</sequence>
<dbReference type="SUPFAM" id="SSF51905">
    <property type="entry name" value="FAD/NAD(P)-binding domain"/>
    <property type="match status" value="1"/>
</dbReference>
<dbReference type="AlphaFoldDB" id="A0A2G8S965"/>
<evidence type="ECO:0000256" key="3">
    <source>
        <dbReference type="ARBA" id="ARBA00023002"/>
    </source>
</evidence>
<dbReference type="InterPro" id="IPR036188">
    <property type="entry name" value="FAD/NAD-bd_sf"/>
</dbReference>
<evidence type="ECO:0000256" key="2">
    <source>
        <dbReference type="ARBA" id="ARBA00022827"/>
    </source>
</evidence>
<gene>
    <name evidence="6" type="ORF">GSI_07484</name>
</gene>
<dbReference type="GO" id="GO:0071949">
    <property type="term" value="F:FAD binding"/>
    <property type="evidence" value="ECO:0007669"/>
    <property type="project" value="InterPro"/>
</dbReference>
<dbReference type="PRINTS" id="PR00420">
    <property type="entry name" value="RNGMNOXGNASE"/>
</dbReference>
<evidence type="ECO:0000313" key="7">
    <source>
        <dbReference type="Proteomes" id="UP000230002"/>
    </source>
</evidence>
<dbReference type="Proteomes" id="UP000230002">
    <property type="component" value="Unassembled WGS sequence"/>
</dbReference>
<dbReference type="Pfam" id="PF01494">
    <property type="entry name" value="FAD_binding_3"/>
    <property type="match status" value="1"/>
</dbReference>
<keyword evidence="2" id="KW-0274">FAD</keyword>
<protein>
    <recommendedName>
        <fullName evidence="5">FAD-binding domain-containing protein</fullName>
    </recommendedName>
</protein>
<evidence type="ECO:0000313" key="6">
    <source>
        <dbReference type="EMBL" id="PIL30302.1"/>
    </source>
</evidence>
<comment type="caution">
    <text evidence="6">The sequence shown here is derived from an EMBL/GenBank/DDBJ whole genome shotgun (WGS) entry which is preliminary data.</text>
</comment>
<proteinExistence type="predicted"/>
<reference evidence="6 7" key="1">
    <citation type="journal article" date="2015" name="Sci. Rep.">
        <title>Chromosome-level genome map provides insights into diverse defense mechanisms in the medicinal fungus Ganoderma sinense.</title>
        <authorList>
            <person name="Zhu Y."/>
            <person name="Xu J."/>
            <person name="Sun C."/>
            <person name="Zhou S."/>
            <person name="Xu H."/>
            <person name="Nelson D.R."/>
            <person name="Qian J."/>
            <person name="Song J."/>
            <person name="Luo H."/>
            <person name="Xiang L."/>
            <person name="Li Y."/>
            <person name="Xu Z."/>
            <person name="Ji A."/>
            <person name="Wang L."/>
            <person name="Lu S."/>
            <person name="Hayward A."/>
            <person name="Sun W."/>
            <person name="Li X."/>
            <person name="Schwartz D.C."/>
            <person name="Wang Y."/>
            <person name="Chen S."/>
        </authorList>
    </citation>
    <scope>NUCLEOTIDE SEQUENCE [LARGE SCALE GENOMIC DNA]</scope>
    <source>
        <strain evidence="6 7">ZZ0214-1</strain>
    </source>
</reference>
<accession>A0A2G8S965</accession>
<dbReference type="EMBL" id="AYKW01000015">
    <property type="protein sequence ID" value="PIL30302.1"/>
    <property type="molecule type" value="Genomic_DNA"/>
</dbReference>
<dbReference type="OrthoDB" id="655030at2759"/>
<dbReference type="GO" id="GO:0004497">
    <property type="term" value="F:monooxygenase activity"/>
    <property type="evidence" value="ECO:0007669"/>
    <property type="project" value="UniProtKB-KW"/>
</dbReference>
<organism evidence="6 7">
    <name type="scientific">Ganoderma sinense ZZ0214-1</name>
    <dbReference type="NCBI Taxonomy" id="1077348"/>
    <lineage>
        <taxon>Eukaryota</taxon>
        <taxon>Fungi</taxon>
        <taxon>Dikarya</taxon>
        <taxon>Basidiomycota</taxon>
        <taxon>Agaricomycotina</taxon>
        <taxon>Agaricomycetes</taxon>
        <taxon>Polyporales</taxon>
        <taxon>Polyporaceae</taxon>
        <taxon>Ganoderma</taxon>
    </lineage>
</organism>
<dbReference type="Gene3D" id="3.50.50.60">
    <property type="entry name" value="FAD/NAD(P)-binding domain"/>
    <property type="match status" value="1"/>
</dbReference>